<organism evidence="6 7">
    <name type="scientific">Pseudobacteriovorax antillogorgiicola</name>
    <dbReference type="NCBI Taxonomy" id="1513793"/>
    <lineage>
        <taxon>Bacteria</taxon>
        <taxon>Pseudomonadati</taxon>
        <taxon>Bdellovibrionota</taxon>
        <taxon>Oligoflexia</taxon>
        <taxon>Oligoflexales</taxon>
        <taxon>Pseudobacteriovoracaceae</taxon>
        <taxon>Pseudobacteriovorax</taxon>
    </lineage>
</organism>
<dbReference type="GO" id="GO:0008168">
    <property type="term" value="F:methyltransferase activity"/>
    <property type="evidence" value="ECO:0007669"/>
    <property type="project" value="UniProtKB-KW"/>
</dbReference>
<evidence type="ECO:0000256" key="5">
    <source>
        <dbReference type="SAM" id="Phobius"/>
    </source>
</evidence>
<proteinExistence type="predicted"/>
<feature type="transmembrane region" description="Helical" evidence="5">
    <location>
        <begin position="6"/>
        <end position="22"/>
    </location>
</feature>
<keyword evidence="6" id="KW-0489">Methyltransferase</keyword>
<keyword evidence="6" id="KW-0808">Transferase</keyword>
<dbReference type="RefSeq" id="WP_159455231.1">
    <property type="nucleotide sequence ID" value="NZ_FWZT01000005.1"/>
</dbReference>
<feature type="transmembrane region" description="Helical" evidence="5">
    <location>
        <begin position="137"/>
        <end position="163"/>
    </location>
</feature>
<evidence type="ECO:0000256" key="3">
    <source>
        <dbReference type="ARBA" id="ARBA00022989"/>
    </source>
</evidence>
<keyword evidence="4 5" id="KW-0472">Membrane</keyword>
<dbReference type="EMBL" id="FWZT01000005">
    <property type="protein sequence ID" value="SMF11004.1"/>
    <property type="molecule type" value="Genomic_DNA"/>
</dbReference>
<dbReference type="Proteomes" id="UP000192907">
    <property type="component" value="Unassembled WGS sequence"/>
</dbReference>
<feature type="transmembrane region" description="Helical" evidence="5">
    <location>
        <begin position="46"/>
        <end position="67"/>
    </location>
</feature>
<dbReference type="GO" id="GO:0032259">
    <property type="term" value="P:methylation"/>
    <property type="evidence" value="ECO:0007669"/>
    <property type="project" value="UniProtKB-KW"/>
</dbReference>
<dbReference type="AlphaFoldDB" id="A0A1Y6BJF8"/>
<keyword evidence="2 5" id="KW-0812">Transmembrane</keyword>
<dbReference type="PANTHER" id="PTHR43847:SF1">
    <property type="entry name" value="BLL3993 PROTEIN"/>
    <property type="match status" value="1"/>
</dbReference>
<evidence type="ECO:0000313" key="6">
    <source>
        <dbReference type="EMBL" id="SMF11004.1"/>
    </source>
</evidence>
<reference evidence="7" key="1">
    <citation type="submission" date="2017-04" db="EMBL/GenBank/DDBJ databases">
        <authorList>
            <person name="Varghese N."/>
            <person name="Submissions S."/>
        </authorList>
    </citation>
    <scope>NUCLEOTIDE SEQUENCE [LARGE SCALE GENOMIC DNA]</scope>
    <source>
        <strain evidence="7">RKEM611</strain>
    </source>
</reference>
<name>A0A1Y6BJF8_9BACT</name>
<evidence type="ECO:0000256" key="4">
    <source>
        <dbReference type="ARBA" id="ARBA00023136"/>
    </source>
</evidence>
<sequence length="198" mass="22938">MEHQYTIGSIYLILAMISIYSYDKKKLSPEKDQRAKQNKSVTSFKYFYRFSQLVCLSTIAMFFMASPTPLQGTWSQEPTFLYLGAAFSILGVLIFVGAKMELGNDNYSHCSNMFLPKDIIRTGLYKYIRHPIYTANLVMILGLFISSGNYLVLATWLVMGLYYNHSARIEEQCLEHAFTEYKDYKKSTGRFLPWRELA</sequence>
<dbReference type="Gene3D" id="1.20.120.1630">
    <property type="match status" value="1"/>
</dbReference>
<keyword evidence="3 5" id="KW-1133">Transmembrane helix</keyword>
<evidence type="ECO:0000256" key="2">
    <source>
        <dbReference type="ARBA" id="ARBA00022692"/>
    </source>
</evidence>
<dbReference type="PANTHER" id="PTHR43847">
    <property type="entry name" value="BLL3993 PROTEIN"/>
    <property type="match status" value="1"/>
</dbReference>
<dbReference type="Pfam" id="PF04191">
    <property type="entry name" value="PEMT"/>
    <property type="match status" value="1"/>
</dbReference>
<keyword evidence="7" id="KW-1185">Reference proteome</keyword>
<feature type="transmembrane region" description="Helical" evidence="5">
    <location>
        <begin position="79"/>
        <end position="98"/>
    </location>
</feature>
<dbReference type="InterPro" id="IPR052527">
    <property type="entry name" value="Metal_cation-efflux_comp"/>
</dbReference>
<dbReference type="InterPro" id="IPR007318">
    <property type="entry name" value="Phopholipid_MeTrfase"/>
</dbReference>
<protein>
    <submittedName>
        <fullName evidence="6">Protein-S-isoprenylcysteine O-methyltransferase Ste14</fullName>
    </submittedName>
</protein>
<gene>
    <name evidence="6" type="ORF">SAMN06296036_10541</name>
</gene>
<comment type="subcellular location">
    <subcellularLocation>
        <location evidence="1">Endomembrane system</location>
        <topology evidence="1">Multi-pass membrane protein</topology>
    </subcellularLocation>
</comment>
<dbReference type="GO" id="GO:0012505">
    <property type="term" value="C:endomembrane system"/>
    <property type="evidence" value="ECO:0007669"/>
    <property type="project" value="UniProtKB-SubCell"/>
</dbReference>
<evidence type="ECO:0000313" key="7">
    <source>
        <dbReference type="Proteomes" id="UP000192907"/>
    </source>
</evidence>
<accession>A0A1Y6BJF8</accession>
<evidence type="ECO:0000256" key="1">
    <source>
        <dbReference type="ARBA" id="ARBA00004127"/>
    </source>
</evidence>
<dbReference type="STRING" id="1513793.SAMN06296036_10541"/>